<dbReference type="InterPro" id="IPR005122">
    <property type="entry name" value="Uracil-DNA_glycosylase-like"/>
</dbReference>
<evidence type="ECO:0000313" key="14">
    <source>
        <dbReference type="Proteomes" id="UP000239907"/>
    </source>
</evidence>
<dbReference type="GO" id="GO:0051539">
    <property type="term" value="F:4 iron, 4 sulfur cluster binding"/>
    <property type="evidence" value="ECO:0007669"/>
    <property type="project" value="UniProtKB-KW"/>
</dbReference>
<evidence type="ECO:0000259" key="12">
    <source>
        <dbReference type="SMART" id="SM00986"/>
    </source>
</evidence>
<dbReference type="Pfam" id="PF03167">
    <property type="entry name" value="UDG"/>
    <property type="match status" value="1"/>
</dbReference>
<accession>A0A2S7U7J2</accession>
<evidence type="ECO:0000256" key="3">
    <source>
        <dbReference type="ARBA" id="ARBA00012030"/>
    </source>
</evidence>
<reference evidence="13 14" key="1">
    <citation type="submission" date="2016-12" db="EMBL/GenBank/DDBJ databases">
        <title>Study of bacterial adaptation to deep sea.</title>
        <authorList>
            <person name="Song J."/>
            <person name="Yoshizawa S."/>
            <person name="Kogure K."/>
        </authorList>
    </citation>
    <scope>NUCLEOTIDE SEQUENCE [LARGE SCALE GENOMIC DNA]</scope>
    <source>
        <strain evidence="13 14">SAORIC-165</strain>
    </source>
</reference>
<sequence length="296" mass="32387">MSAVAEPLIDYLRQLERQGETHVHLDGRSRLILREFFVRSRGRSSSLVSQPQAAAVIAETKVEETKVRVAELASKPAVVIPTSEAPVQQAPLSKSLEGLKQQIAEDSGLKSLGTLRDKLVFSEGEVTSDVLLVGEAPSYYDESNGKPFSGPAGKKMGAILKAMGLNREEVYMTNMVKYRPAMANQTTNTRKPNADEIQASIRYLMAEIEAVKPKVIIVLGATAAKSLIGADVPVANMLGQFHKVAGVPVRATYHPSYLLHAGATDEKRAVWKDMLAVMELLEMPISEKQRGFFKKK</sequence>
<dbReference type="SMART" id="SM00986">
    <property type="entry name" value="UDG"/>
    <property type="match status" value="1"/>
</dbReference>
<dbReference type="PANTHER" id="PTHR33693">
    <property type="entry name" value="TYPE-5 URACIL-DNA GLYCOSYLASE"/>
    <property type="match status" value="1"/>
</dbReference>
<evidence type="ECO:0000256" key="2">
    <source>
        <dbReference type="ARBA" id="ARBA00006521"/>
    </source>
</evidence>
<organism evidence="13 14">
    <name type="scientific">Rubritalea profundi</name>
    <dbReference type="NCBI Taxonomy" id="1658618"/>
    <lineage>
        <taxon>Bacteria</taxon>
        <taxon>Pseudomonadati</taxon>
        <taxon>Verrucomicrobiota</taxon>
        <taxon>Verrucomicrobiia</taxon>
        <taxon>Verrucomicrobiales</taxon>
        <taxon>Rubritaleaceae</taxon>
        <taxon>Rubritalea</taxon>
    </lineage>
</organism>
<comment type="similarity">
    <text evidence="2">Belongs to the uracil-DNA glycosylase (UDG) superfamily. Type 4 (UDGa) family.</text>
</comment>
<keyword evidence="5" id="KW-0004">4Fe-4S</keyword>
<dbReference type="Gene3D" id="3.40.470.10">
    <property type="entry name" value="Uracil-DNA glycosylase-like domain"/>
    <property type="match status" value="1"/>
</dbReference>
<dbReference type="InterPro" id="IPR051536">
    <property type="entry name" value="UDG_Type-4/5"/>
</dbReference>
<name>A0A2S7U7J2_9BACT</name>
<keyword evidence="7" id="KW-0227">DNA damage</keyword>
<dbReference type="EC" id="3.2.2.27" evidence="3"/>
<dbReference type="NCBIfam" id="TIGR00758">
    <property type="entry name" value="UDG_fam4"/>
    <property type="match status" value="1"/>
</dbReference>
<evidence type="ECO:0000256" key="4">
    <source>
        <dbReference type="ARBA" id="ARBA00019403"/>
    </source>
</evidence>
<evidence type="ECO:0000256" key="11">
    <source>
        <dbReference type="ARBA" id="ARBA00023204"/>
    </source>
</evidence>
<evidence type="ECO:0000256" key="5">
    <source>
        <dbReference type="ARBA" id="ARBA00022485"/>
    </source>
</evidence>
<proteinExistence type="inferred from homology"/>
<dbReference type="GO" id="GO:0004844">
    <property type="term" value="F:uracil DNA N-glycosylase activity"/>
    <property type="evidence" value="ECO:0007669"/>
    <property type="project" value="UniProtKB-EC"/>
</dbReference>
<gene>
    <name evidence="13" type="ORF">BSZ32_12525</name>
</gene>
<keyword evidence="9" id="KW-0408">Iron</keyword>
<dbReference type="CDD" id="cd10030">
    <property type="entry name" value="UDG-F4_TTUDGA_SPO1dp_like"/>
    <property type="match status" value="1"/>
</dbReference>
<keyword evidence="14" id="KW-1185">Reference proteome</keyword>
<dbReference type="InterPro" id="IPR036895">
    <property type="entry name" value="Uracil-DNA_glycosylase-like_sf"/>
</dbReference>
<dbReference type="GO" id="GO:0006281">
    <property type="term" value="P:DNA repair"/>
    <property type="evidence" value="ECO:0007669"/>
    <property type="project" value="UniProtKB-KW"/>
</dbReference>
<dbReference type="GO" id="GO:0046872">
    <property type="term" value="F:metal ion binding"/>
    <property type="evidence" value="ECO:0007669"/>
    <property type="project" value="UniProtKB-KW"/>
</dbReference>
<keyword evidence="10" id="KW-0411">Iron-sulfur</keyword>
<dbReference type="SUPFAM" id="SSF52141">
    <property type="entry name" value="Uracil-DNA glycosylase-like"/>
    <property type="match status" value="1"/>
</dbReference>
<evidence type="ECO:0000256" key="10">
    <source>
        <dbReference type="ARBA" id="ARBA00023014"/>
    </source>
</evidence>
<dbReference type="Proteomes" id="UP000239907">
    <property type="component" value="Unassembled WGS sequence"/>
</dbReference>
<keyword evidence="8" id="KW-0378">Hydrolase</keyword>
<keyword evidence="6" id="KW-0479">Metal-binding</keyword>
<feature type="domain" description="Uracil-DNA glycosylase-like" evidence="12">
    <location>
        <begin position="121"/>
        <end position="275"/>
    </location>
</feature>
<dbReference type="AlphaFoldDB" id="A0A2S7U7J2"/>
<evidence type="ECO:0000256" key="7">
    <source>
        <dbReference type="ARBA" id="ARBA00022763"/>
    </source>
</evidence>
<evidence type="ECO:0000256" key="8">
    <source>
        <dbReference type="ARBA" id="ARBA00022801"/>
    </source>
</evidence>
<dbReference type="InterPro" id="IPR005273">
    <property type="entry name" value="Ura-DNA_glyco_family4"/>
</dbReference>
<dbReference type="PANTHER" id="PTHR33693:SF1">
    <property type="entry name" value="TYPE-4 URACIL-DNA GLYCOSYLASE"/>
    <property type="match status" value="1"/>
</dbReference>
<dbReference type="EMBL" id="MQWA01000001">
    <property type="protein sequence ID" value="PQJ30354.1"/>
    <property type="molecule type" value="Genomic_DNA"/>
</dbReference>
<comment type="caution">
    <text evidence="13">The sequence shown here is derived from an EMBL/GenBank/DDBJ whole genome shotgun (WGS) entry which is preliminary data.</text>
</comment>
<keyword evidence="11" id="KW-0234">DNA repair</keyword>
<evidence type="ECO:0000313" key="13">
    <source>
        <dbReference type="EMBL" id="PQJ30354.1"/>
    </source>
</evidence>
<evidence type="ECO:0000256" key="6">
    <source>
        <dbReference type="ARBA" id="ARBA00022723"/>
    </source>
</evidence>
<dbReference type="SMART" id="SM00987">
    <property type="entry name" value="UreE_C"/>
    <property type="match status" value="1"/>
</dbReference>
<evidence type="ECO:0000256" key="1">
    <source>
        <dbReference type="ARBA" id="ARBA00001400"/>
    </source>
</evidence>
<protein>
    <recommendedName>
        <fullName evidence="4">Type-4 uracil-DNA glycosylase</fullName>
        <ecNumber evidence="3">3.2.2.27</ecNumber>
    </recommendedName>
</protein>
<evidence type="ECO:0000256" key="9">
    <source>
        <dbReference type="ARBA" id="ARBA00023004"/>
    </source>
</evidence>
<comment type="catalytic activity">
    <reaction evidence="1">
        <text>Hydrolyzes single-stranded DNA or mismatched double-stranded DNA and polynucleotides, releasing free uracil.</text>
        <dbReference type="EC" id="3.2.2.27"/>
    </reaction>
</comment>